<dbReference type="EMBL" id="JAPDMQ010000011">
    <property type="protein sequence ID" value="KAK0540567.1"/>
    <property type="molecule type" value="Genomic_DNA"/>
</dbReference>
<evidence type="ECO:0000313" key="12">
    <source>
        <dbReference type="EMBL" id="KAK0540567.1"/>
    </source>
</evidence>
<feature type="compositionally biased region" description="Polar residues" evidence="11">
    <location>
        <begin position="48"/>
        <end position="59"/>
    </location>
</feature>
<keyword evidence="7 10" id="KW-0496">Mitochondrion</keyword>
<evidence type="ECO:0000256" key="8">
    <source>
        <dbReference type="ARBA" id="ARBA00023136"/>
    </source>
</evidence>
<accession>A0AAN6GJH0</accession>
<dbReference type="Proteomes" id="UP001176521">
    <property type="component" value="Unassembled WGS sequence"/>
</dbReference>
<gene>
    <name evidence="12" type="primary">CYT2</name>
    <name evidence="12" type="ORF">OC842_000422</name>
</gene>
<keyword evidence="4 10" id="KW-0479">Metal-binding</keyword>
<dbReference type="PANTHER" id="PTHR12743:SF0">
    <property type="entry name" value="HOLOCYTOCHROME C-TYPE SYNTHASE"/>
    <property type="match status" value="1"/>
</dbReference>
<protein>
    <recommendedName>
        <fullName evidence="10">Holocytochrome c-type synthase</fullName>
        <ecNumber evidence="10">4.4.1.17</ecNumber>
    </recommendedName>
</protein>
<comment type="similarity">
    <text evidence="2 10">Belongs to the cytochrome c-type heme lyase family.</text>
</comment>
<sequence length="372" mass="38676">MWPFSAQGSGGSSSGGGAASGSDAPLAPHPLPPGVTTADRCPVDESTRQAWLNTQQQPRSEGGGDGQADPRSGLVKAASASAAYGGKVGETSAAGGRAAAAEARRVASLSKNREVSSIPRAGSAGYNGGEGEQQQQQRDAGREHPSAAARGAAAVLLGEGKEAGSSDSGSGSGNWVYPSPAQFYSAMARKNHNPSAQDMPIVVSIHNAVNERAWQEIIAWERGWAGRTRLEAAAGAAATSDGVGPAAGAAAGTLRRKEPAEECGGLKLVSFIGKPKQLTWRAWGRTLLGYEAPFDRHDWIVDRCGTQVRYIIDFYTGRPTVAARTSPTGGPAQNLAFYLDVRPAPDSVEGWAMRLHRTWLRVSGRAPVPGDP</sequence>
<evidence type="ECO:0000256" key="3">
    <source>
        <dbReference type="ARBA" id="ARBA00022617"/>
    </source>
</evidence>
<evidence type="ECO:0000256" key="11">
    <source>
        <dbReference type="SAM" id="MobiDB-lite"/>
    </source>
</evidence>
<comment type="subcellular location">
    <subcellularLocation>
        <location evidence="1 10">Mitochondrion inner membrane</location>
    </subcellularLocation>
</comment>
<dbReference type="Pfam" id="PF01265">
    <property type="entry name" value="Cyto_heme_lyase"/>
    <property type="match status" value="1"/>
</dbReference>
<comment type="catalytic activity">
    <reaction evidence="10">
        <text>holo-[cytochrome c] = apo-[cytochrome c] + heme b</text>
        <dbReference type="Rhea" id="RHEA:22648"/>
        <dbReference type="Rhea" id="RHEA-COMP:10725"/>
        <dbReference type="Rhea" id="RHEA-COMP:10726"/>
        <dbReference type="ChEBI" id="CHEBI:29950"/>
        <dbReference type="ChEBI" id="CHEBI:60344"/>
        <dbReference type="ChEBI" id="CHEBI:83739"/>
        <dbReference type="EC" id="4.4.1.17"/>
    </reaction>
</comment>
<dbReference type="GO" id="GO:0046872">
    <property type="term" value="F:metal ion binding"/>
    <property type="evidence" value="ECO:0007669"/>
    <property type="project" value="UniProtKB-KW"/>
</dbReference>
<evidence type="ECO:0000256" key="6">
    <source>
        <dbReference type="ARBA" id="ARBA00023004"/>
    </source>
</evidence>
<evidence type="ECO:0000256" key="4">
    <source>
        <dbReference type="ARBA" id="ARBA00022723"/>
    </source>
</evidence>
<keyword evidence="6 10" id="KW-0408">Iron</keyword>
<evidence type="ECO:0000256" key="7">
    <source>
        <dbReference type="ARBA" id="ARBA00023128"/>
    </source>
</evidence>
<keyword evidence="13" id="KW-1185">Reference proteome</keyword>
<keyword evidence="9 10" id="KW-0456">Lyase</keyword>
<keyword evidence="8 10" id="KW-0472">Membrane</keyword>
<feature type="compositionally biased region" description="Gly residues" evidence="11">
    <location>
        <begin position="8"/>
        <end position="19"/>
    </location>
</feature>
<dbReference type="GO" id="GO:0005743">
    <property type="term" value="C:mitochondrial inner membrane"/>
    <property type="evidence" value="ECO:0007669"/>
    <property type="project" value="UniProtKB-SubCell"/>
</dbReference>
<evidence type="ECO:0000256" key="5">
    <source>
        <dbReference type="ARBA" id="ARBA00022792"/>
    </source>
</evidence>
<proteinExistence type="inferred from homology"/>
<evidence type="ECO:0000313" key="13">
    <source>
        <dbReference type="Proteomes" id="UP001176521"/>
    </source>
</evidence>
<comment type="function">
    <text evidence="10">Lyase that catalyzes the covalent linking of the heme group to the cytochrome C apoprotein to produce the mature functional cytochrome.</text>
</comment>
<evidence type="ECO:0000256" key="2">
    <source>
        <dbReference type="ARBA" id="ARBA00007255"/>
    </source>
</evidence>
<keyword evidence="5 10" id="KW-0999">Mitochondrion inner membrane</keyword>
<comment type="caution">
    <text evidence="12">The sequence shown here is derived from an EMBL/GenBank/DDBJ whole genome shotgun (WGS) entry which is preliminary data.</text>
</comment>
<dbReference type="GO" id="GO:0004408">
    <property type="term" value="F:holocytochrome-c synthase activity"/>
    <property type="evidence" value="ECO:0007669"/>
    <property type="project" value="UniProtKB-EC"/>
</dbReference>
<dbReference type="PROSITE" id="PS00822">
    <property type="entry name" value="CYTO_HEME_LYASE_2"/>
    <property type="match status" value="1"/>
</dbReference>
<keyword evidence="3 10" id="KW-0349">Heme</keyword>
<dbReference type="AlphaFoldDB" id="A0AAN6GJH0"/>
<feature type="region of interest" description="Disordered" evidence="11">
    <location>
        <begin position="1"/>
        <end position="150"/>
    </location>
</feature>
<organism evidence="12 13">
    <name type="scientific">Tilletia horrida</name>
    <dbReference type="NCBI Taxonomy" id="155126"/>
    <lineage>
        <taxon>Eukaryota</taxon>
        <taxon>Fungi</taxon>
        <taxon>Dikarya</taxon>
        <taxon>Basidiomycota</taxon>
        <taxon>Ustilaginomycotina</taxon>
        <taxon>Exobasidiomycetes</taxon>
        <taxon>Tilletiales</taxon>
        <taxon>Tilletiaceae</taxon>
        <taxon>Tilletia</taxon>
    </lineage>
</organism>
<evidence type="ECO:0000256" key="9">
    <source>
        <dbReference type="ARBA" id="ARBA00023239"/>
    </source>
</evidence>
<dbReference type="EC" id="4.4.1.17" evidence="10"/>
<reference evidence="12" key="1">
    <citation type="journal article" date="2023" name="PhytoFront">
        <title>Draft Genome Resources of Seven Strains of Tilletia horrida, Causal Agent of Kernel Smut of Rice.</title>
        <authorList>
            <person name="Khanal S."/>
            <person name="Antony Babu S."/>
            <person name="Zhou X.G."/>
        </authorList>
    </citation>
    <scope>NUCLEOTIDE SEQUENCE</scope>
    <source>
        <strain evidence="12">TX3</strain>
    </source>
</reference>
<dbReference type="InterPro" id="IPR000511">
    <property type="entry name" value="Holocyt_c/c1_synthase"/>
</dbReference>
<dbReference type="PANTHER" id="PTHR12743">
    <property type="entry name" value="CYTOCHROME C1 HEME LYASE"/>
    <property type="match status" value="1"/>
</dbReference>
<dbReference type="PROSITE" id="PS00821">
    <property type="entry name" value="CYTO_HEME_LYASE_1"/>
    <property type="match status" value="1"/>
</dbReference>
<name>A0AAN6GJH0_9BASI</name>
<evidence type="ECO:0000256" key="10">
    <source>
        <dbReference type="RuleBase" id="RU363130"/>
    </source>
</evidence>
<evidence type="ECO:0000256" key="1">
    <source>
        <dbReference type="ARBA" id="ARBA00004273"/>
    </source>
</evidence>